<evidence type="ECO:0000259" key="4">
    <source>
        <dbReference type="PROSITE" id="PS50995"/>
    </source>
</evidence>
<reference evidence="5 6" key="1">
    <citation type="submission" date="2020-03" db="EMBL/GenBank/DDBJ databases">
        <title>Soil Listeria distribution.</title>
        <authorList>
            <person name="Liao J."/>
            <person name="Wiedmann M."/>
        </authorList>
    </citation>
    <scope>NUCLEOTIDE SEQUENCE [LARGE SCALE GENOMIC DNA]</scope>
    <source>
        <strain evidence="5 6">FSL L7-1829</strain>
    </source>
</reference>
<name>A0A7X0T6D3_LISWE</name>
<keyword evidence="3" id="KW-0804">Transcription</keyword>
<dbReference type="PANTHER" id="PTHR42756">
    <property type="entry name" value="TRANSCRIPTIONAL REGULATOR, MARR"/>
    <property type="match status" value="1"/>
</dbReference>
<dbReference type="PRINTS" id="PR00598">
    <property type="entry name" value="HTHMARR"/>
</dbReference>
<protein>
    <submittedName>
        <fullName evidence="5">MarR family transcriptional regulator</fullName>
    </submittedName>
</protein>
<dbReference type="InterPro" id="IPR023187">
    <property type="entry name" value="Tscrpt_reg_MarR-type_CS"/>
</dbReference>
<dbReference type="Pfam" id="PF12802">
    <property type="entry name" value="MarR_2"/>
    <property type="match status" value="1"/>
</dbReference>
<dbReference type="InterPro" id="IPR036388">
    <property type="entry name" value="WH-like_DNA-bd_sf"/>
</dbReference>
<keyword evidence="1" id="KW-0805">Transcription regulation</keyword>
<dbReference type="PROSITE" id="PS50995">
    <property type="entry name" value="HTH_MARR_2"/>
    <property type="match status" value="1"/>
</dbReference>
<dbReference type="PROSITE" id="PS01117">
    <property type="entry name" value="HTH_MARR_1"/>
    <property type="match status" value="1"/>
</dbReference>
<accession>A0A7X0T6D3</accession>
<comment type="caution">
    <text evidence="5">The sequence shown here is derived from an EMBL/GenBank/DDBJ whole genome shotgun (WGS) entry which is preliminary data.</text>
</comment>
<dbReference type="InterPro" id="IPR000835">
    <property type="entry name" value="HTH_MarR-typ"/>
</dbReference>
<dbReference type="GO" id="GO:0003700">
    <property type="term" value="F:DNA-binding transcription factor activity"/>
    <property type="evidence" value="ECO:0007669"/>
    <property type="project" value="InterPro"/>
</dbReference>
<dbReference type="EMBL" id="JAAROP010000012">
    <property type="protein sequence ID" value="MBC1323441.1"/>
    <property type="molecule type" value="Genomic_DNA"/>
</dbReference>
<evidence type="ECO:0000256" key="2">
    <source>
        <dbReference type="ARBA" id="ARBA00023125"/>
    </source>
</evidence>
<dbReference type="Gene3D" id="1.10.10.10">
    <property type="entry name" value="Winged helix-like DNA-binding domain superfamily/Winged helix DNA-binding domain"/>
    <property type="match status" value="1"/>
</dbReference>
<feature type="domain" description="HTH marR-type" evidence="4">
    <location>
        <begin position="28"/>
        <end position="162"/>
    </location>
</feature>
<dbReference type="SUPFAM" id="SSF46785">
    <property type="entry name" value="Winged helix' DNA-binding domain"/>
    <property type="match status" value="1"/>
</dbReference>
<gene>
    <name evidence="5" type="ORF">HB853_10810</name>
</gene>
<dbReference type="InterPro" id="IPR036390">
    <property type="entry name" value="WH_DNA-bd_sf"/>
</dbReference>
<dbReference type="PANTHER" id="PTHR42756:SF1">
    <property type="entry name" value="TRANSCRIPTIONAL REPRESSOR OF EMRAB OPERON"/>
    <property type="match status" value="1"/>
</dbReference>
<dbReference type="SMART" id="SM00347">
    <property type="entry name" value="HTH_MARR"/>
    <property type="match status" value="1"/>
</dbReference>
<evidence type="ECO:0000256" key="1">
    <source>
        <dbReference type="ARBA" id="ARBA00023015"/>
    </source>
</evidence>
<keyword evidence="2" id="KW-0238">DNA-binding</keyword>
<dbReference type="GO" id="GO:0003677">
    <property type="term" value="F:DNA binding"/>
    <property type="evidence" value="ECO:0007669"/>
    <property type="project" value="UniProtKB-KW"/>
</dbReference>
<organism evidence="5 6">
    <name type="scientific">Listeria welshimeri</name>
    <dbReference type="NCBI Taxonomy" id="1643"/>
    <lineage>
        <taxon>Bacteria</taxon>
        <taxon>Bacillati</taxon>
        <taxon>Bacillota</taxon>
        <taxon>Bacilli</taxon>
        <taxon>Bacillales</taxon>
        <taxon>Listeriaceae</taxon>
        <taxon>Listeria</taxon>
    </lineage>
</organism>
<proteinExistence type="predicted"/>
<dbReference type="CDD" id="cd00090">
    <property type="entry name" value="HTH_ARSR"/>
    <property type="match status" value="1"/>
</dbReference>
<evidence type="ECO:0000313" key="6">
    <source>
        <dbReference type="Proteomes" id="UP000522007"/>
    </source>
</evidence>
<evidence type="ECO:0000313" key="5">
    <source>
        <dbReference type="EMBL" id="MBC1323441.1"/>
    </source>
</evidence>
<evidence type="ECO:0000256" key="3">
    <source>
        <dbReference type="ARBA" id="ARBA00023163"/>
    </source>
</evidence>
<dbReference type="InterPro" id="IPR011991">
    <property type="entry name" value="ArsR-like_HTH"/>
</dbReference>
<dbReference type="AlphaFoldDB" id="A0A7X0T6D3"/>
<dbReference type="Proteomes" id="UP000522007">
    <property type="component" value="Unassembled WGS sequence"/>
</dbReference>
<sequence length="173" mass="20189">MDNFSFVDRPSNQRIQLMNDVSEQDAMITELFLDFQWTYRNMQRVYDDILDQNDLTESRFIILMFLKRAPKQELLPSVIAHKLGASRATVSKLLKAMEQKGWITKNPSTSDKRSTSVKLTEEGMRVLDNFLPINFQTVHLLFESLTQDEMKQFSYLLKKIKQGTAKASQEMEN</sequence>